<feature type="transmembrane region" description="Helical" evidence="7">
    <location>
        <begin position="345"/>
        <end position="368"/>
    </location>
</feature>
<keyword evidence="6 7" id="KW-0472">Membrane</keyword>
<evidence type="ECO:0000313" key="8">
    <source>
        <dbReference type="EMBL" id="KDO25797.1"/>
    </source>
</evidence>
<feature type="transmembrane region" description="Helical" evidence="7">
    <location>
        <begin position="234"/>
        <end position="253"/>
    </location>
</feature>
<feature type="transmembrane region" description="Helical" evidence="7">
    <location>
        <begin position="126"/>
        <end position="144"/>
    </location>
</feature>
<accession>A0A067CG63</accession>
<feature type="transmembrane region" description="Helical" evidence="7">
    <location>
        <begin position="495"/>
        <end position="519"/>
    </location>
</feature>
<feature type="transmembrane region" description="Helical" evidence="7">
    <location>
        <begin position="411"/>
        <end position="438"/>
    </location>
</feature>
<evidence type="ECO:0000256" key="5">
    <source>
        <dbReference type="ARBA" id="ARBA00022989"/>
    </source>
</evidence>
<feature type="transmembrane region" description="Helical" evidence="7">
    <location>
        <begin position="54"/>
        <end position="73"/>
    </location>
</feature>
<dbReference type="Proteomes" id="UP000030745">
    <property type="component" value="Unassembled WGS sequence"/>
</dbReference>
<evidence type="ECO:0000313" key="9">
    <source>
        <dbReference type="Proteomes" id="UP000030745"/>
    </source>
</evidence>
<dbReference type="VEuPathDB" id="FungiDB:SPRG_08740"/>
<dbReference type="InterPro" id="IPR039309">
    <property type="entry name" value="BT1"/>
</dbReference>
<feature type="transmembrane region" description="Helical" evidence="7">
    <location>
        <begin position="202"/>
        <end position="222"/>
    </location>
</feature>
<dbReference type="KEGG" id="spar:SPRG_08740"/>
<keyword evidence="5 7" id="KW-1133">Transmembrane helix</keyword>
<sequence>MQREVLTTDRVSYIASLDKHAADGNDYEDAKTPGDLEDGALRDGGALVYSSPEILALIYQYAMVGIVYGGFSVMKYPILTGYFALETNVLNSAYALLSLGWSLKFVFGMLNDCFPIFGYHRKPYMLLGWGLTAVLLVVTAIRPAGEANSQTDGSTFALLCTCTGFCYVMADVAQDGLMLSYAQREPIALRGRLQSYIYGTRFVFAAIIGAICGFCLNSKQFAGQFDWDIGVNGYFWILAVPAVINIPIVWFFIKDTKTEAVPFSIYFGKLWTLVQKRAVWQVLIFNFVFNFFTTSILSTASSYVMRYWAKVDSLNNAIISVVGNLLFAVVLYVTGMYGTHWNWRYVLVTTVLIANVIDSVCQFCTIYDVVRYQWFYLGVPLLEQIPLGINFVVGTYVIVELAEPGSEGVMYGLLTTISNLPGTFGTLVSNVICAQLAFSKALIKEDAPVTRDAVAYSYYIQYASIAIGCFAVVLLPSQKAAVAELKKNGGSQPRIAAFIFFTLFTTLCVAVTGSLSSMYESTNCLLLAGGEGCEVAPSGTYLLGIFVPVGLALLLIAKFAFFH</sequence>
<feature type="transmembrane region" description="Helical" evidence="7">
    <location>
        <begin position="93"/>
        <end position="114"/>
    </location>
</feature>
<name>A0A067CG63_SAPPC</name>
<dbReference type="GO" id="GO:0016020">
    <property type="term" value="C:membrane"/>
    <property type="evidence" value="ECO:0007669"/>
    <property type="project" value="UniProtKB-SubCell"/>
</dbReference>
<organism evidence="8 9">
    <name type="scientific">Saprolegnia parasitica (strain CBS 223.65)</name>
    <dbReference type="NCBI Taxonomy" id="695850"/>
    <lineage>
        <taxon>Eukaryota</taxon>
        <taxon>Sar</taxon>
        <taxon>Stramenopiles</taxon>
        <taxon>Oomycota</taxon>
        <taxon>Saprolegniomycetes</taxon>
        <taxon>Saprolegniales</taxon>
        <taxon>Saprolegniaceae</taxon>
        <taxon>Saprolegnia</taxon>
    </lineage>
</organism>
<dbReference type="InterPro" id="IPR036259">
    <property type="entry name" value="MFS_trans_sf"/>
</dbReference>
<feature type="transmembrane region" description="Helical" evidence="7">
    <location>
        <begin position="539"/>
        <end position="561"/>
    </location>
</feature>
<evidence type="ECO:0000256" key="7">
    <source>
        <dbReference type="SAM" id="Phobius"/>
    </source>
</evidence>
<dbReference type="Pfam" id="PF03092">
    <property type="entry name" value="BT1"/>
    <property type="match status" value="1"/>
</dbReference>
<dbReference type="RefSeq" id="XP_012203362.1">
    <property type="nucleotide sequence ID" value="XM_012347972.1"/>
</dbReference>
<feature type="transmembrane region" description="Helical" evidence="7">
    <location>
        <begin position="374"/>
        <end position="399"/>
    </location>
</feature>
<dbReference type="PANTHER" id="PTHR31585">
    <property type="entry name" value="FOLATE-BIOPTERIN TRANSPORTER 1, CHLOROPLASTIC"/>
    <property type="match status" value="1"/>
</dbReference>
<dbReference type="PANTHER" id="PTHR31585:SF5">
    <property type="entry name" value="RNA-BINDING S4 DOMAIN-CONTAINING PROTEIN"/>
    <property type="match status" value="1"/>
</dbReference>
<comment type="similarity">
    <text evidence="2">Belongs to the major facilitator superfamily. Folate-biopterin transporter (TC 2.A.71) family.</text>
</comment>
<dbReference type="SUPFAM" id="SSF103473">
    <property type="entry name" value="MFS general substrate transporter"/>
    <property type="match status" value="1"/>
</dbReference>
<dbReference type="OMA" id="YHWRHIG"/>
<evidence type="ECO:0000256" key="2">
    <source>
        <dbReference type="ARBA" id="ARBA00007015"/>
    </source>
</evidence>
<reference evidence="8 9" key="1">
    <citation type="journal article" date="2013" name="PLoS Genet.">
        <title>Distinctive expansion of potential virulence genes in the genome of the oomycete fish pathogen Saprolegnia parasitica.</title>
        <authorList>
            <person name="Jiang R.H."/>
            <person name="de Bruijn I."/>
            <person name="Haas B.J."/>
            <person name="Belmonte R."/>
            <person name="Lobach L."/>
            <person name="Christie J."/>
            <person name="van den Ackerveken G."/>
            <person name="Bottin A."/>
            <person name="Bulone V."/>
            <person name="Diaz-Moreno S.M."/>
            <person name="Dumas B."/>
            <person name="Fan L."/>
            <person name="Gaulin E."/>
            <person name="Govers F."/>
            <person name="Grenville-Briggs L.J."/>
            <person name="Horner N.R."/>
            <person name="Levin J.Z."/>
            <person name="Mammella M."/>
            <person name="Meijer H.J."/>
            <person name="Morris P."/>
            <person name="Nusbaum C."/>
            <person name="Oome S."/>
            <person name="Phillips A.J."/>
            <person name="van Rooyen D."/>
            <person name="Rzeszutek E."/>
            <person name="Saraiva M."/>
            <person name="Secombes C.J."/>
            <person name="Seidl M.F."/>
            <person name="Snel B."/>
            <person name="Stassen J.H."/>
            <person name="Sykes S."/>
            <person name="Tripathy S."/>
            <person name="van den Berg H."/>
            <person name="Vega-Arreguin J.C."/>
            <person name="Wawra S."/>
            <person name="Young S.K."/>
            <person name="Zeng Q."/>
            <person name="Dieguez-Uribeondo J."/>
            <person name="Russ C."/>
            <person name="Tyler B.M."/>
            <person name="van West P."/>
        </authorList>
    </citation>
    <scope>NUCLEOTIDE SEQUENCE [LARGE SCALE GENOMIC DNA]</scope>
    <source>
        <strain evidence="8 9">CBS 223.65</strain>
    </source>
</reference>
<proteinExistence type="inferred from homology"/>
<feature type="transmembrane region" description="Helical" evidence="7">
    <location>
        <begin position="278"/>
        <end position="297"/>
    </location>
</feature>
<keyword evidence="9" id="KW-1185">Reference proteome</keyword>
<dbReference type="GeneID" id="24130948"/>
<evidence type="ECO:0000256" key="4">
    <source>
        <dbReference type="ARBA" id="ARBA00022692"/>
    </source>
</evidence>
<evidence type="ECO:0000256" key="1">
    <source>
        <dbReference type="ARBA" id="ARBA00004141"/>
    </source>
</evidence>
<dbReference type="AlphaFoldDB" id="A0A067CG63"/>
<keyword evidence="3" id="KW-0813">Transport</keyword>
<gene>
    <name evidence="8" type="ORF">SPRG_08740</name>
</gene>
<evidence type="ECO:0000256" key="3">
    <source>
        <dbReference type="ARBA" id="ARBA00022448"/>
    </source>
</evidence>
<evidence type="ECO:0000256" key="6">
    <source>
        <dbReference type="ARBA" id="ARBA00023136"/>
    </source>
</evidence>
<comment type="subcellular location">
    <subcellularLocation>
        <location evidence="1">Membrane</location>
        <topology evidence="1">Multi-pass membrane protein</topology>
    </subcellularLocation>
</comment>
<keyword evidence="4 7" id="KW-0812">Transmembrane</keyword>
<feature type="transmembrane region" description="Helical" evidence="7">
    <location>
        <begin position="458"/>
        <end position="475"/>
    </location>
</feature>
<dbReference type="OrthoDB" id="754047at2759"/>
<dbReference type="STRING" id="695850.A0A067CG63"/>
<dbReference type="Gene3D" id="1.20.1250.20">
    <property type="entry name" value="MFS general substrate transporter like domains"/>
    <property type="match status" value="2"/>
</dbReference>
<feature type="transmembrane region" description="Helical" evidence="7">
    <location>
        <begin position="317"/>
        <end position="338"/>
    </location>
</feature>
<protein>
    <submittedName>
        <fullName evidence="8">Uncharacterized protein</fullName>
    </submittedName>
</protein>
<dbReference type="EMBL" id="KK583228">
    <property type="protein sequence ID" value="KDO25797.1"/>
    <property type="molecule type" value="Genomic_DNA"/>
</dbReference>